<evidence type="ECO:0008006" key="3">
    <source>
        <dbReference type="Google" id="ProtNLM"/>
    </source>
</evidence>
<protein>
    <recommendedName>
        <fullName evidence="3">Reverse transcriptase</fullName>
    </recommendedName>
</protein>
<dbReference type="EMBL" id="ML986665">
    <property type="protein sequence ID" value="KAF2261101.1"/>
    <property type="molecule type" value="Genomic_DNA"/>
</dbReference>
<name>A0A9P4N6W2_9PLEO</name>
<comment type="caution">
    <text evidence="1">The sequence shown here is derived from an EMBL/GenBank/DDBJ whole genome shotgun (WGS) entry which is preliminary data.</text>
</comment>
<dbReference type="AlphaFoldDB" id="A0A9P4N6W2"/>
<organism evidence="1 2">
    <name type="scientific">Lojkania enalia</name>
    <dbReference type="NCBI Taxonomy" id="147567"/>
    <lineage>
        <taxon>Eukaryota</taxon>
        <taxon>Fungi</taxon>
        <taxon>Dikarya</taxon>
        <taxon>Ascomycota</taxon>
        <taxon>Pezizomycotina</taxon>
        <taxon>Dothideomycetes</taxon>
        <taxon>Pleosporomycetidae</taxon>
        <taxon>Pleosporales</taxon>
        <taxon>Pleosporales incertae sedis</taxon>
        <taxon>Lojkania</taxon>
    </lineage>
</organism>
<accession>A0A9P4N6W2</accession>
<keyword evidence="2" id="KW-1185">Reference proteome</keyword>
<dbReference type="OrthoDB" id="3261222at2759"/>
<gene>
    <name evidence="1" type="ORF">CC78DRAFT_608837</name>
</gene>
<proteinExistence type="predicted"/>
<sequence length="187" mass="22137">MHYPRARPSRYIKRWWRREDAELRNIATRAKRLFYRTIRRYRKQHWEAFLNDNDNIQEGGIAIEDKEIGQELLYAFFPSPPLCEYKETPTIYNQLYCEPIAKYKVKAAVFRANPDKALGRDGLPARVVKIIPLQKPNRKDYIIANNYRLILLLPTLGKALESLVAERIVYLVEEYSLLPKTHFGARK</sequence>
<evidence type="ECO:0000313" key="1">
    <source>
        <dbReference type="EMBL" id="KAF2261101.1"/>
    </source>
</evidence>
<dbReference type="Proteomes" id="UP000800093">
    <property type="component" value="Unassembled WGS sequence"/>
</dbReference>
<evidence type="ECO:0000313" key="2">
    <source>
        <dbReference type="Proteomes" id="UP000800093"/>
    </source>
</evidence>
<reference evidence="2" key="1">
    <citation type="journal article" date="2020" name="Stud. Mycol.">
        <title>101 Dothideomycetes genomes: A test case for predicting lifestyles and emergence of pathogens.</title>
        <authorList>
            <person name="Haridas S."/>
            <person name="Albert R."/>
            <person name="Binder M."/>
            <person name="Bloem J."/>
            <person name="LaButti K."/>
            <person name="Salamov A."/>
            <person name="Andreopoulos B."/>
            <person name="Baker S."/>
            <person name="Barry K."/>
            <person name="Bills G."/>
            <person name="Bluhm B."/>
            <person name="Cannon C."/>
            <person name="Castanera R."/>
            <person name="Culley D."/>
            <person name="Daum C."/>
            <person name="Ezra D."/>
            <person name="Gonzalez J."/>
            <person name="Henrissat B."/>
            <person name="Kuo A."/>
            <person name="Liang C."/>
            <person name="Lipzen A."/>
            <person name="Lutzoni F."/>
            <person name="Magnuson J."/>
            <person name="Mondo S."/>
            <person name="Nolan M."/>
            <person name="Ohm R."/>
            <person name="Pangilinan J."/>
            <person name="Park H.-J."/>
            <person name="Ramirez L."/>
            <person name="Alfaro M."/>
            <person name="Sun H."/>
            <person name="Tritt A."/>
            <person name="Yoshinaga Y."/>
            <person name="Zwiers L.-H."/>
            <person name="Turgeon B."/>
            <person name="Goodwin S."/>
            <person name="Spatafora J."/>
            <person name="Crous P."/>
            <person name="Grigoriev I."/>
        </authorList>
    </citation>
    <scope>NUCLEOTIDE SEQUENCE [LARGE SCALE GENOMIC DNA]</scope>
    <source>
        <strain evidence="2">CBS 304.66</strain>
    </source>
</reference>